<sequence length="264" mass="30222">MKKRLIRAGIVAGVVLTFISLLMSCYSVKTGEVAIISNWGKISRIDTEGLNFKIPIVQAKKTMVVRDQIYDFNQMSVSTKDMQSIILDLTVQSSISDPEKLYRRFRGLHETNFIIPRTKEVVQASISKYTIEEFVSKRQELSRMIFQDLKDDFEEYGLAVSNVSIVNHDFSMEYEKAIEAKKVAEQTVERSRFEQEKFRVEAENKVKLAEYQLKEKELQAKANQVEAESLSPLLLKKLTIEKWDGKLPQVNGAGSNTLIDINTK</sequence>
<feature type="coiled-coil region" evidence="1">
    <location>
        <begin position="199"/>
        <end position="228"/>
    </location>
</feature>
<dbReference type="InterPro" id="IPR000163">
    <property type="entry name" value="Prohibitin"/>
</dbReference>
<evidence type="ECO:0000313" key="3">
    <source>
        <dbReference type="EMBL" id="SQJ09193.1"/>
    </source>
</evidence>
<dbReference type="PRINTS" id="PR00679">
    <property type="entry name" value="PROHIBITIN"/>
</dbReference>
<dbReference type="Pfam" id="PF01145">
    <property type="entry name" value="Band_7"/>
    <property type="match status" value="1"/>
</dbReference>
<feature type="domain" description="Band 7" evidence="2">
    <location>
        <begin position="23"/>
        <end position="182"/>
    </location>
</feature>
<gene>
    <name evidence="3" type="ORF">NCTC12112_02278</name>
</gene>
<dbReference type="EMBL" id="LS483487">
    <property type="protein sequence ID" value="SQJ09193.1"/>
    <property type="molecule type" value="Genomic_DNA"/>
</dbReference>
<dbReference type="SUPFAM" id="SSF117892">
    <property type="entry name" value="Band 7/SPFH domain"/>
    <property type="match status" value="1"/>
</dbReference>
<dbReference type="InterPro" id="IPR001107">
    <property type="entry name" value="Band_7"/>
</dbReference>
<dbReference type="KEGG" id="ful:C4N20_01995"/>
<dbReference type="PANTHER" id="PTHR42911">
    <property type="entry name" value="MODULATOR OF FTSH PROTEASE HFLC"/>
    <property type="match status" value="1"/>
</dbReference>
<organism evidence="3 4">
    <name type="scientific">Fusobacterium ulcerans</name>
    <dbReference type="NCBI Taxonomy" id="861"/>
    <lineage>
        <taxon>Bacteria</taxon>
        <taxon>Fusobacteriati</taxon>
        <taxon>Fusobacteriota</taxon>
        <taxon>Fusobacteriia</taxon>
        <taxon>Fusobacteriales</taxon>
        <taxon>Fusobacteriaceae</taxon>
        <taxon>Fusobacterium</taxon>
    </lineage>
</organism>
<dbReference type="GeneID" id="78453562"/>
<dbReference type="Proteomes" id="UP000249008">
    <property type="component" value="Chromosome 1"/>
</dbReference>
<dbReference type="RefSeq" id="WP_005981399.1">
    <property type="nucleotide sequence ID" value="NZ_CABKNW010000005.1"/>
</dbReference>
<dbReference type="PROSITE" id="PS51257">
    <property type="entry name" value="PROKAR_LIPOPROTEIN"/>
    <property type="match status" value="1"/>
</dbReference>
<evidence type="ECO:0000256" key="1">
    <source>
        <dbReference type="SAM" id="Coils"/>
    </source>
</evidence>
<reference evidence="3 4" key="1">
    <citation type="submission" date="2018-06" db="EMBL/GenBank/DDBJ databases">
        <authorList>
            <consortium name="Pathogen Informatics"/>
            <person name="Doyle S."/>
        </authorList>
    </citation>
    <scope>NUCLEOTIDE SEQUENCE [LARGE SCALE GENOMIC DNA]</scope>
    <source>
        <strain evidence="3 4">NCTC12112</strain>
    </source>
</reference>
<dbReference type="PANTHER" id="PTHR42911:SF2">
    <property type="entry name" value="PROHIBITIN FAMILY PROTEIN"/>
    <property type="match status" value="1"/>
</dbReference>
<name>A0AAX2JCM5_9FUSO</name>
<evidence type="ECO:0000313" key="4">
    <source>
        <dbReference type="Proteomes" id="UP000249008"/>
    </source>
</evidence>
<dbReference type="CDD" id="cd03401">
    <property type="entry name" value="SPFH_prohibitin"/>
    <property type="match status" value="1"/>
</dbReference>
<dbReference type="SMART" id="SM00244">
    <property type="entry name" value="PHB"/>
    <property type="match status" value="1"/>
</dbReference>
<proteinExistence type="predicted"/>
<evidence type="ECO:0000259" key="2">
    <source>
        <dbReference type="SMART" id="SM00244"/>
    </source>
</evidence>
<dbReference type="AlphaFoldDB" id="A0AAX2JCM5"/>
<keyword evidence="1" id="KW-0175">Coiled coil</keyword>
<dbReference type="Gene3D" id="3.30.479.30">
    <property type="entry name" value="Band 7 domain"/>
    <property type="match status" value="1"/>
</dbReference>
<protein>
    <submittedName>
        <fullName evidence="3">Virion core protein (Lumpy skin disease virus)</fullName>
    </submittedName>
</protein>
<accession>A0AAX2JCM5</accession>
<dbReference type="InterPro" id="IPR036013">
    <property type="entry name" value="Band_7/SPFH_dom_sf"/>
</dbReference>
<dbReference type="GO" id="GO:0016020">
    <property type="term" value="C:membrane"/>
    <property type="evidence" value="ECO:0007669"/>
    <property type="project" value="InterPro"/>
</dbReference>